<dbReference type="EMBL" id="CM018042">
    <property type="protein sequence ID" value="KAA8532560.1"/>
    <property type="molecule type" value="Genomic_DNA"/>
</dbReference>
<dbReference type="CDD" id="cd07816">
    <property type="entry name" value="Bet_v1-like"/>
    <property type="match status" value="1"/>
</dbReference>
<proteinExistence type="inferred from homology"/>
<protein>
    <recommendedName>
        <fullName evidence="2">Bet v I/Major latex protein domain-containing protein</fullName>
    </recommendedName>
</protein>
<reference evidence="3 4" key="1">
    <citation type="submission" date="2019-09" db="EMBL/GenBank/DDBJ databases">
        <title>A chromosome-level genome assembly of the Chinese tupelo Nyssa sinensis.</title>
        <authorList>
            <person name="Yang X."/>
            <person name="Kang M."/>
            <person name="Yang Y."/>
            <person name="Xiong H."/>
            <person name="Wang M."/>
            <person name="Zhang Z."/>
            <person name="Wang Z."/>
            <person name="Wu H."/>
            <person name="Ma T."/>
            <person name="Liu J."/>
            <person name="Xi Z."/>
        </authorList>
    </citation>
    <scope>NUCLEOTIDE SEQUENCE [LARGE SCALE GENOMIC DNA]</scope>
    <source>
        <strain evidence="3">J267</strain>
        <tissue evidence="3">Leaf</tissue>
    </source>
</reference>
<dbReference type="PANTHER" id="PTHR31338">
    <property type="entry name" value="POLYKETIDE CYCLASE/DEHYDRASE AND LIPID TRANSPORT SUPERFAMILY PROTEIN"/>
    <property type="match status" value="1"/>
</dbReference>
<name>A0A5J5APG7_9ASTE</name>
<sequence length="151" mass="16967">MALVGKAEVEIDIESSADKFYDIFRSRAHHIPNVCPEKIQGIDVHEGDWETPGSVKQWNYVLDESAESVKETVEAIDEENKTVTFNVLEGDITKHYKSFKSILQVSAKGNGGLVKWTVEYEKLKEDVPAPDKYLDFAVTVSKDIDAHLLKA</sequence>
<dbReference type="SMART" id="SM01037">
    <property type="entry name" value="Bet_v_1"/>
    <property type="match status" value="1"/>
</dbReference>
<evidence type="ECO:0000313" key="4">
    <source>
        <dbReference type="Proteomes" id="UP000325577"/>
    </source>
</evidence>
<feature type="domain" description="Bet v I/Major latex protein" evidence="2">
    <location>
        <begin position="2"/>
        <end position="151"/>
    </location>
</feature>
<dbReference type="InterPro" id="IPR023393">
    <property type="entry name" value="START-like_dom_sf"/>
</dbReference>
<organism evidence="3 4">
    <name type="scientific">Nyssa sinensis</name>
    <dbReference type="NCBI Taxonomy" id="561372"/>
    <lineage>
        <taxon>Eukaryota</taxon>
        <taxon>Viridiplantae</taxon>
        <taxon>Streptophyta</taxon>
        <taxon>Embryophyta</taxon>
        <taxon>Tracheophyta</taxon>
        <taxon>Spermatophyta</taxon>
        <taxon>Magnoliopsida</taxon>
        <taxon>eudicotyledons</taxon>
        <taxon>Gunneridae</taxon>
        <taxon>Pentapetalae</taxon>
        <taxon>asterids</taxon>
        <taxon>Cornales</taxon>
        <taxon>Nyssaceae</taxon>
        <taxon>Nyssa</taxon>
    </lineage>
</organism>
<evidence type="ECO:0000313" key="3">
    <source>
        <dbReference type="EMBL" id="KAA8532560.1"/>
    </source>
</evidence>
<dbReference type="SUPFAM" id="SSF55961">
    <property type="entry name" value="Bet v1-like"/>
    <property type="match status" value="1"/>
</dbReference>
<dbReference type="PANTHER" id="PTHR31338:SF16">
    <property type="entry name" value="POLYKETIDE CYCLASE_DEHYDRASE AND LIPID TRANSPORT SUPERFAMILY PROTEIN"/>
    <property type="match status" value="1"/>
</dbReference>
<evidence type="ECO:0000259" key="2">
    <source>
        <dbReference type="SMART" id="SM01037"/>
    </source>
</evidence>
<dbReference type="AlphaFoldDB" id="A0A5J5APG7"/>
<dbReference type="GO" id="GO:0006952">
    <property type="term" value="P:defense response"/>
    <property type="evidence" value="ECO:0007669"/>
    <property type="project" value="InterPro"/>
</dbReference>
<dbReference type="InterPro" id="IPR000916">
    <property type="entry name" value="Bet_v_I/MLP"/>
</dbReference>
<comment type="similarity">
    <text evidence="1">Belongs to the MLP family.</text>
</comment>
<dbReference type="Gene3D" id="3.30.530.20">
    <property type="match status" value="1"/>
</dbReference>
<dbReference type="Proteomes" id="UP000325577">
    <property type="component" value="Linkage Group LG19"/>
</dbReference>
<keyword evidence="4" id="KW-1185">Reference proteome</keyword>
<accession>A0A5J5APG7</accession>
<dbReference type="InterPro" id="IPR052006">
    <property type="entry name" value="MLP-like"/>
</dbReference>
<dbReference type="OrthoDB" id="1072116at2759"/>
<dbReference type="Pfam" id="PF00407">
    <property type="entry name" value="Bet_v_1"/>
    <property type="match status" value="1"/>
</dbReference>
<evidence type="ECO:0000256" key="1">
    <source>
        <dbReference type="ARBA" id="ARBA00038242"/>
    </source>
</evidence>
<gene>
    <name evidence="3" type="ORF">F0562_032624</name>
</gene>